<dbReference type="STRING" id="1392247.A0A3N4L6A3"/>
<dbReference type="GO" id="GO:0052381">
    <property type="term" value="F:tRNA dimethylallyltransferase activity"/>
    <property type="evidence" value="ECO:0007669"/>
    <property type="project" value="TreeGrafter"/>
</dbReference>
<keyword evidence="7" id="KW-1185">Reference proteome</keyword>
<evidence type="ECO:0000256" key="5">
    <source>
        <dbReference type="SAM" id="MobiDB-lite"/>
    </source>
</evidence>
<evidence type="ECO:0000313" key="7">
    <source>
        <dbReference type="Proteomes" id="UP000277580"/>
    </source>
</evidence>
<dbReference type="InParanoid" id="A0A3N4L6A3"/>
<evidence type="ECO:0000256" key="2">
    <source>
        <dbReference type="ARBA" id="ARBA00022679"/>
    </source>
</evidence>
<dbReference type="SUPFAM" id="SSF57667">
    <property type="entry name" value="beta-beta-alpha zinc fingers"/>
    <property type="match status" value="1"/>
</dbReference>
<dbReference type="PANTHER" id="PTHR11088:SF89">
    <property type="entry name" value="TRNA DIMETHYLALLYLTRANSFERASE"/>
    <property type="match status" value="1"/>
</dbReference>
<keyword evidence="3" id="KW-0547">Nucleotide-binding</keyword>
<dbReference type="GO" id="GO:0005739">
    <property type="term" value="C:mitochondrion"/>
    <property type="evidence" value="ECO:0007669"/>
    <property type="project" value="TreeGrafter"/>
</dbReference>
<evidence type="ECO:0000256" key="3">
    <source>
        <dbReference type="ARBA" id="ARBA00022741"/>
    </source>
</evidence>
<sequence length="391" mass="42048">MAAPAIDTRPPLITVIGATGTGKSNLAVDLALALNGEIINADAMQMYAGLPIITNKITPEEARGVPHHLLGVLDARDAWQVGSLYASQPTPHSPYRALLLWVHASTPALRTRLDNRVDAMLSRGMADEIEQMKALWDEAGDAVDATAGIWQSIGFKEFLPFMRRRAELGVGYGIGAGEEETQGLEPAVRGELKVMLDSALEAMKTATRQYAKAQVRWIRQKLLPALGGGGDALFLLDSTSPEEFMATVCPTGMGIARAFLAGEALPDPRGLGALAEEVLGAESRGRTGWAESRECRVCDTVCVGEEQWRVHVRSNRHKKAVGRQKRGSEVEAWKAWEVERRRWKEAGCVGEEPGRPGAEVSESESESESGDESGEDEDVPVAAAVAVGSAN</sequence>
<dbReference type="Proteomes" id="UP000277580">
    <property type="component" value="Unassembled WGS sequence"/>
</dbReference>
<feature type="compositionally biased region" description="Low complexity" evidence="5">
    <location>
        <begin position="380"/>
        <end position="391"/>
    </location>
</feature>
<name>A0A3N4L6A3_9PEZI</name>
<dbReference type="Gene3D" id="3.40.50.300">
    <property type="entry name" value="P-loop containing nucleotide triphosphate hydrolases"/>
    <property type="match status" value="2"/>
</dbReference>
<evidence type="ECO:0000313" key="6">
    <source>
        <dbReference type="EMBL" id="RPB16161.1"/>
    </source>
</evidence>
<evidence type="ECO:0008006" key="8">
    <source>
        <dbReference type="Google" id="ProtNLM"/>
    </source>
</evidence>
<keyword evidence="4" id="KW-0067">ATP-binding</keyword>
<dbReference type="Gene3D" id="3.30.160.60">
    <property type="entry name" value="Classic Zinc Finger"/>
    <property type="match status" value="1"/>
</dbReference>
<feature type="compositionally biased region" description="Acidic residues" evidence="5">
    <location>
        <begin position="361"/>
        <end position="379"/>
    </location>
</feature>
<reference evidence="6 7" key="1">
    <citation type="journal article" date="2018" name="Nat. Ecol. Evol.">
        <title>Pezizomycetes genomes reveal the molecular basis of ectomycorrhizal truffle lifestyle.</title>
        <authorList>
            <person name="Murat C."/>
            <person name="Payen T."/>
            <person name="Noel B."/>
            <person name="Kuo A."/>
            <person name="Morin E."/>
            <person name="Chen J."/>
            <person name="Kohler A."/>
            <person name="Krizsan K."/>
            <person name="Balestrini R."/>
            <person name="Da Silva C."/>
            <person name="Montanini B."/>
            <person name="Hainaut M."/>
            <person name="Levati E."/>
            <person name="Barry K.W."/>
            <person name="Belfiori B."/>
            <person name="Cichocki N."/>
            <person name="Clum A."/>
            <person name="Dockter R.B."/>
            <person name="Fauchery L."/>
            <person name="Guy J."/>
            <person name="Iotti M."/>
            <person name="Le Tacon F."/>
            <person name="Lindquist E.A."/>
            <person name="Lipzen A."/>
            <person name="Malagnac F."/>
            <person name="Mello A."/>
            <person name="Molinier V."/>
            <person name="Miyauchi S."/>
            <person name="Poulain J."/>
            <person name="Riccioni C."/>
            <person name="Rubini A."/>
            <person name="Sitrit Y."/>
            <person name="Splivallo R."/>
            <person name="Traeger S."/>
            <person name="Wang M."/>
            <person name="Zifcakova L."/>
            <person name="Wipf D."/>
            <person name="Zambonelli A."/>
            <person name="Paolocci F."/>
            <person name="Nowrousian M."/>
            <person name="Ottonello S."/>
            <person name="Baldrian P."/>
            <person name="Spatafora J.W."/>
            <person name="Henrissat B."/>
            <person name="Nagy L.G."/>
            <person name="Aury J.M."/>
            <person name="Wincker P."/>
            <person name="Grigoriev I.V."/>
            <person name="Bonfante P."/>
            <person name="Martin F.M."/>
        </authorList>
    </citation>
    <scope>NUCLEOTIDE SEQUENCE [LARGE SCALE GENOMIC DNA]</scope>
    <source>
        <strain evidence="6 7">CCBAS932</strain>
    </source>
</reference>
<dbReference type="SUPFAM" id="SSF52540">
    <property type="entry name" value="P-loop containing nucleoside triphosphate hydrolases"/>
    <property type="match status" value="1"/>
</dbReference>
<dbReference type="Pfam" id="PF01715">
    <property type="entry name" value="IPPT"/>
    <property type="match status" value="2"/>
</dbReference>
<dbReference type="InterPro" id="IPR027417">
    <property type="entry name" value="P-loop_NTPase"/>
</dbReference>
<keyword evidence="2" id="KW-0808">Transferase</keyword>
<feature type="region of interest" description="Disordered" evidence="5">
    <location>
        <begin position="345"/>
        <end position="391"/>
    </location>
</feature>
<dbReference type="OrthoDB" id="775260at2759"/>
<dbReference type="EMBL" id="ML119110">
    <property type="protein sequence ID" value="RPB16161.1"/>
    <property type="molecule type" value="Genomic_DNA"/>
</dbReference>
<dbReference type="PANTHER" id="PTHR11088">
    <property type="entry name" value="TRNA DIMETHYLALLYLTRANSFERASE"/>
    <property type="match status" value="1"/>
</dbReference>
<dbReference type="AlphaFoldDB" id="A0A3N4L6A3"/>
<organism evidence="6 7">
    <name type="scientific">Morchella conica CCBAS932</name>
    <dbReference type="NCBI Taxonomy" id="1392247"/>
    <lineage>
        <taxon>Eukaryota</taxon>
        <taxon>Fungi</taxon>
        <taxon>Dikarya</taxon>
        <taxon>Ascomycota</taxon>
        <taxon>Pezizomycotina</taxon>
        <taxon>Pezizomycetes</taxon>
        <taxon>Pezizales</taxon>
        <taxon>Morchellaceae</taxon>
        <taxon>Morchella</taxon>
    </lineage>
</organism>
<dbReference type="InterPro" id="IPR036236">
    <property type="entry name" value="Znf_C2H2_sf"/>
</dbReference>
<dbReference type="GO" id="GO:0005524">
    <property type="term" value="F:ATP binding"/>
    <property type="evidence" value="ECO:0007669"/>
    <property type="project" value="UniProtKB-KW"/>
</dbReference>
<proteinExistence type="inferred from homology"/>
<dbReference type="InterPro" id="IPR039657">
    <property type="entry name" value="Dimethylallyltransferase"/>
</dbReference>
<dbReference type="GO" id="GO:0006400">
    <property type="term" value="P:tRNA modification"/>
    <property type="evidence" value="ECO:0007669"/>
    <property type="project" value="TreeGrafter"/>
</dbReference>
<accession>A0A3N4L6A3</accession>
<protein>
    <recommendedName>
        <fullName evidence="8">tRNA isopentenyltransferase</fullName>
    </recommendedName>
</protein>
<comment type="similarity">
    <text evidence="1">Belongs to the IPP transferase family.</text>
</comment>
<gene>
    <name evidence="6" type="ORF">P167DRAFT_562574</name>
</gene>
<evidence type="ECO:0000256" key="1">
    <source>
        <dbReference type="ARBA" id="ARBA00005842"/>
    </source>
</evidence>
<dbReference type="FunCoup" id="A0A3N4L6A3">
    <property type="interactions" value="964"/>
</dbReference>
<evidence type="ECO:0000256" key="4">
    <source>
        <dbReference type="ARBA" id="ARBA00022840"/>
    </source>
</evidence>